<dbReference type="FunFam" id="3.40.30.10:FF:000105">
    <property type="entry name" value="protein disulfide-isomerase A5 isoform X2"/>
    <property type="match status" value="1"/>
</dbReference>
<evidence type="ECO:0000259" key="11">
    <source>
        <dbReference type="PROSITE" id="PS51352"/>
    </source>
</evidence>
<dbReference type="InterPro" id="IPR036249">
    <property type="entry name" value="Thioredoxin-like_sf"/>
</dbReference>
<keyword evidence="5" id="KW-0677">Repeat</keyword>
<dbReference type="Gene3D" id="3.40.30.10">
    <property type="entry name" value="Glutaredoxin"/>
    <property type="match status" value="4"/>
</dbReference>
<evidence type="ECO:0000313" key="12">
    <source>
        <dbReference type="Ensembl" id="ENSXETP00000102064"/>
    </source>
</evidence>
<feature type="signal peptide" evidence="10">
    <location>
        <begin position="1"/>
        <end position="28"/>
    </location>
</feature>
<evidence type="ECO:0000256" key="3">
    <source>
        <dbReference type="ARBA" id="ARBA00012723"/>
    </source>
</evidence>
<dbReference type="InterPro" id="IPR017937">
    <property type="entry name" value="Thioredoxin_CS"/>
</dbReference>
<dbReference type="AlphaFoldDB" id="A0A803J2L5"/>
<evidence type="ECO:0000256" key="4">
    <source>
        <dbReference type="ARBA" id="ARBA00022729"/>
    </source>
</evidence>
<evidence type="ECO:0000256" key="10">
    <source>
        <dbReference type="SAM" id="SignalP"/>
    </source>
</evidence>
<feature type="domain" description="Thioredoxin" evidence="11">
    <location>
        <begin position="141"/>
        <end position="267"/>
    </location>
</feature>
<dbReference type="InterPro" id="IPR013766">
    <property type="entry name" value="Thioredoxin_domain"/>
</dbReference>
<proteinExistence type="inferred from homology"/>
<sequence>MAPAGRCCWERKMLLSLLLLIICPSCLISIKISPLIEKIDDHKDFKKLLRTRNNVLVLYSKSASAAEQQLKFLSNIAQDVKGRATVSWIDCGDAEGRKLCKKLKVDPSKKPNGVELLHYKDGTFHTEYNRPNTHKSLIAFLKDPEGAPLWEENPDAKDVVHIDNEKDFRKFLKREDRPLLLMFYAPWCGVCKRLMPSYQQAATNLKGSYVLAGMNIHPPEFDRLKEEYSVKGYPTVLYFEKGKYMFNFEKYGASAQDIADWLKNPQAPTPEAPEVAWSETDNPVYHLTDADFDQFLAEHPSVLVMFYAPWCGHCKKMKPDYEKAAETLHAESGAGVLAAVDSTVHRAVSEKFKVTGFPTVKYFENGEEKYTVPHLRTEQKIVEWMHNPEAPPPPELSWDEKPSSVLHLVGDEFREALKKKKHSLVMFYAPWCPHCKSTIPDFTTAADTFKEDRKIAYGAVDCTKEKNQELCKQEGVEGFPTYNCYNYGKFSEKYSGERTESGFIGFVKSLREKDQSKLGKKKDEL</sequence>
<evidence type="ECO:0000256" key="6">
    <source>
        <dbReference type="ARBA" id="ARBA00022824"/>
    </source>
</evidence>
<dbReference type="InParanoid" id="A0A803J2L5"/>
<dbReference type="InterPro" id="IPR041865">
    <property type="entry name" value="PDI_b_PDIR_N"/>
</dbReference>
<feature type="domain" description="Thioredoxin" evidence="11">
    <location>
        <begin position="385"/>
        <end position="512"/>
    </location>
</feature>
<evidence type="ECO:0000256" key="8">
    <source>
        <dbReference type="ARBA" id="ARBA00023235"/>
    </source>
</evidence>
<protein>
    <recommendedName>
        <fullName evidence="9">Protein disulfide-isomerase A5</fullName>
        <ecNumber evidence="3">5.3.4.1</ecNumber>
    </recommendedName>
</protein>
<dbReference type="CDD" id="cd03067">
    <property type="entry name" value="PDI_b_PDIR_N"/>
    <property type="match status" value="1"/>
</dbReference>
<dbReference type="EC" id="5.3.4.1" evidence="3"/>
<dbReference type="GeneTree" id="ENSGT00940000156797"/>
<dbReference type="Ensembl" id="ENSXETT00000122654">
    <property type="protein sequence ID" value="ENSXETP00000102064"/>
    <property type="gene ID" value="ENSXETG00000043385"/>
</dbReference>
<evidence type="ECO:0000256" key="7">
    <source>
        <dbReference type="ARBA" id="ARBA00023157"/>
    </source>
</evidence>
<dbReference type="PANTHER" id="PTHR45672:SF2">
    <property type="entry name" value="PROTEIN DISULFIDE-ISOMERASE A5"/>
    <property type="match status" value="1"/>
</dbReference>
<dbReference type="InterPro" id="IPR051063">
    <property type="entry name" value="PDI"/>
</dbReference>
<feature type="chain" id="PRO_5031032235" description="Protein disulfide-isomerase A5" evidence="10">
    <location>
        <begin position="29"/>
        <end position="525"/>
    </location>
</feature>
<evidence type="ECO:0000256" key="9">
    <source>
        <dbReference type="ARBA" id="ARBA00074921"/>
    </source>
</evidence>
<evidence type="ECO:0000256" key="5">
    <source>
        <dbReference type="ARBA" id="ARBA00022737"/>
    </source>
</evidence>
<dbReference type="PROSITE" id="PS00194">
    <property type="entry name" value="THIOREDOXIN_1"/>
    <property type="match status" value="2"/>
</dbReference>
<organism evidence="12">
    <name type="scientific">Xenopus tropicalis</name>
    <name type="common">Western clawed frog</name>
    <name type="synonym">Silurana tropicalis</name>
    <dbReference type="NCBI Taxonomy" id="8364"/>
    <lineage>
        <taxon>Eukaryota</taxon>
        <taxon>Metazoa</taxon>
        <taxon>Chordata</taxon>
        <taxon>Craniata</taxon>
        <taxon>Vertebrata</taxon>
        <taxon>Euteleostomi</taxon>
        <taxon>Amphibia</taxon>
        <taxon>Batrachia</taxon>
        <taxon>Anura</taxon>
        <taxon>Pipoidea</taxon>
        <taxon>Pipidae</taxon>
        <taxon>Xenopodinae</taxon>
        <taxon>Xenopus</taxon>
        <taxon>Silurana</taxon>
    </lineage>
</organism>
<dbReference type="SUPFAM" id="SSF52833">
    <property type="entry name" value="Thioredoxin-like"/>
    <property type="match status" value="4"/>
</dbReference>
<keyword evidence="7" id="KW-1015">Disulfide bond</keyword>
<dbReference type="CDD" id="cd02997">
    <property type="entry name" value="PDI_a_PDIR"/>
    <property type="match status" value="3"/>
</dbReference>
<dbReference type="InterPro" id="IPR046374">
    <property type="entry name" value="PDI_a_PDIR"/>
</dbReference>
<keyword evidence="8" id="KW-0413">Isomerase</keyword>
<dbReference type="PROSITE" id="PS51352">
    <property type="entry name" value="THIOREDOXIN_2"/>
    <property type="match status" value="3"/>
</dbReference>
<evidence type="ECO:0000256" key="2">
    <source>
        <dbReference type="ARBA" id="ARBA00006347"/>
    </source>
</evidence>
<dbReference type="GO" id="GO:0003756">
    <property type="term" value="F:protein disulfide isomerase activity"/>
    <property type="evidence" value="ECO:0007669"/>
    <property type="project" value="UniProtKB-EC"/>
</dbReference>
<keyword evidence="6" id="KW-0256">Endoplasmic reticulum</keyword>
<dbReference type="Pfam" id="PF00085">
    <property type="entry name" value="Thioredoxin"/>
    <property type="match status" value="3"/>
</dbReference>
<dbReference type="PRINTS" id="PR00421">
    <property type="entry name" value="THIOREDOXIN"/>
</dbReference>
<keyword evidence="4 10" id="KW-0732">Signal</keyword>
<reference evidence="12" key="1">
    <citation type="journal article" date="2010" name="Science">
        <title>The genome of the Western clawed frog Xenopus tropicalis.</title>
        <authorList>
            <person name="Hellsten U."/>
            <person name="Harland R.M."/>
            <person name="Gilchrist M.J."/>
            <person name="Hendrix D."/>
            <person name="Jurka J."/>
            <person name="Kapitonov V."/>
            <person name="Ovcharenko I."/>
            <person name="Putnam N.H."/>
            <person name="Shu S."/>
            <person name="Taher L."/>
            <person name="Blitz I.L."/>
            <person name="Blumberg B."/>
            <person name="Dichmann D.S."/>
            <person name="Dubchak I."/>
            <person name="Amaya E."/>
            <person name="Detter J.C."/>
            <person name="Fletcher R."/>
            <person name="Gerhard D.S."/>
            <person name="Goodstein D."/>
            <person name="Graves T."/>
            <person name="Grigoriev I.V."/>
            <person name="Grimwood J."/>
            <person name="Kawashima T."/>
            <person name="Lindquist E."/>
            <person name="Lucas S.M."/>
            <person name="Mead P.E."/>
            <person name="Mitros T."/>
            <person name="Ogino H."/>
            <person name="Ohta Y."/>
            <person name="Poliakov A.V."/>
            <person name="Pollet N."/>
            <person name="Robert J."/>
            <person name="Salamov A."/>
            <person name="Sater A.K."/>
            <person name="Schmutz J."/>
            <person name="Terry A."/>
            <person name="Vize P.D."/>
            <person name="Warren W.C."/>
            <person name="Wells D."/>
            <person name="Wills A."/>
            <person name="Wilson R.K."/>
            <person name="Zimmerman L.B."/>
            <person name="Zorn A.M."/>
            <person name="Grainger R."/>
            <person name="Grammer T."/>
            <person name="Khokha M.K."/>
            <person name="Richardson P.M."/>
            <person name="Rokhsar D.S."/>
        </authorList>
    </citation>
    <scope>NUCLEOTIDE SEQUENCE [LARGE SCALE GENOMIC DNA]</scope>
    <source>
        <strain evidence="12">Nigerian</strain>
    </source>
</reference>
<comment type="catalytic activity">
    <reaction evidence="1">
        <text>Catalyzes the rearrangement of -S-S- bonds in proteins.</text>
        <dbReference type="EC" id="5.3.4.1"/>
    </reaction>
</comment>
<name>A0A803J2L5_XENTR</name>
<comment type="similarity">
    <text evidence="2">Belongs to the protein disulfide isomerase family.</text>
</comment>
<accession>A0A803J2L5</accession>
<feature type="domain" description="Thioredoxin" evidence="11">
    <location>
        <begin position="276"/>
        <end position="384"/>
    </location>
</feature>
<evidence type="ECO:0000256" key="1">
    <source>
        <dbReference type="ARBA" id="ARBA00001182"/>
    </source>
</evidence>
<reference evidence="12" key="2">
    <citation type="submission" date="2021-03" db="UniProtKB">
        <authorList>
            <consortium name="Ensembl"/>
        </authorList>
    </citation>
    <scope>IDENTIFICATION</scope>
</reference>
<dbReference type="FunFam" id="3.40.30.10:FF:000029">
    <property type="entry name" value="protein disulfide-isomerase A5 isoform X2"/>
    <property type="match status" value="2"/>
</dbReference>
<dbReference type="PANTHER" id="PTHR45672">
    <property type="entry name" value="PROTEIN DISULFIDE-ISOMERASE C17H9.14C-RELATED"/>
    <property type="match status" value="1"/>
</dbReference>
<dbReference type="FunCoup" id="A0A803J2L5">
    <property type="interactions" value="1111"/>
</dbReference>